<organism evidence="3 4">
    <name type="scientific">Gloeobacter morelensis MG652769</name>
    <dbReference type="NCBI Taxonomy" id="2781736"/>
    <lineage>
        <taxon>Bacteria</taxon>
        <taxon>Bacillati</taxon>
        <taxon>Cyanobacteriota</taxon>
        <taxon>Cyanophyceae</taxon>
        <taxon>Gloeobacterales</taxon>
        <taxon>Gloeobacteraceae</taxon>
        <taxon>Gloeobacter</taxon>
        <taxon>Gloeobacter morelensis</taxon>
    </lineage>
</organism>
<dbReference type="PANTHER" id="PTHR10859:SF91">
    <property type="entry name" value="DOLICHYL-PHOSPHATE BETA-GLUCOSYLTRANSFERASE"/>
    <property type="match status" value="1"/>
</dbReference>
<evidence type="ECO:0000313" key="4">
    <source>
        <dbReference type="Proteomes" id="UP001054846"/>
    </source>
</evidence>
<dbReference type="SUPFAM" id="SSF53448">
    <property type="entry name" value="Nucleotide-diphospho-sugar transferases"/>
    <property type="match status" value="1"/>
</dbReference>
<dbReference type="EMBL" id="CP063845">
    <property type="protein sequence ID" value="UFP95310.1"/>
    <property type="molecule type" value="Genomic_DNA"/>
</dbReference>
<sequence length="495" mass="56390">MWKYRRRTPMPDRPLPIPPNPPAYAFKEEIQKHFEAVAYSQQRWRRRNRYYYADIEALCRFLIPAHSRVLQIGSGNGDLLASLEPAVGLGIDFSPSMVALAREQHPELQFLCQDAEQLDLEGQTFDYILLVGVLGHLADIQSVLAGLRPCCHRRTRVVAVFHNYLWEPLLRLGERLGERMPQPAQNWLSDTDVRNLFAINGYTVVKQGRRMLLPRRVPLVAEWINRYAARLPLIEHLCLTQYLVARPDFGPQPSALPTCSVIVPARNEAGNIRAAVERLPALGSHTELLFVEGNSQDDTWQVIGEVAREYGDHLDMRVFKQKGKGKGDAVRLAFEQAKGDILMILDADLTVPPEDLPKFYAVIASGRGEFINGSRLIYPRSREAMPWLNTLANKFFGVVFSFLLDQPLKDTLCGTKVLWREDYEKIAAGRAYFGDFDPFGDFDLLFGAAKLNLHIVEVPIRYQPRTYGQSNIAHFREGLVLLRMCLFASKRIKFN</sequence>
<name>A0ABY3PNW8_9CYAN</name>
<evidence type="ECO:0000313" key="3">
    <source>
        <dbReference type="EMBL" id="UFP95310.1"/>
    </source>
</evidence>
<dbReference type="PANTHER" id="PTHR10859">
    <property type="entry name" value="GLYCOSYL TRANSFERASE"/>
    <property type="match status" value="1"/>
</dbReference>
<feature type="domain" description="Glycosyltransferase 2-like" evidence="1">
    <location>
        <begin position="260"/>
        <end position="425"/>
    </location>
</feature>
<keyword evidence="4" id="KW-1185">Reference proteome</keyword>
<dbReference type="CDD" id="cd04179">
    <property type="entry name" value="DPM_DPG-synthase_like"/>
    <property type="match status" value="1"/>
</dbReference>
<protein>
    <submittedName>
        <fullName evidence="3">Glycosyltransferase</fullName>
    </submittedName>
</protein>
<feature type="domain" description="Methyltransferase" evidence="2">
    <location>
        <begin position="69"/>
        <end position="147"/>
    </location>
</feature>
<dbReference type="InterPro" id="IPR029044">
    <property type="entry name" value="Nucleotide-diphossugar_trans"/>
</dbReference>
<dbReference type="Pfam" id="PF13649">
    <property type="entry name" value="Methyltransf_25"/>
    <property type="match status" value="1"/>
</dbReference>
<dbReference type="SUPFAM" id="SSF53335">
    <property type="entry name" value="S-adenosyl-L-methionine-dependent methyltransferases"/>
    <property type="match status" value="1"/>
</dbReference>
<dbReference type="Pfam" id="PF00535">
    <property type="entry name" value="Glycos_transf_2"/>
    <property type="match status" value="1"/>
</dbReference>
<evidence type="ECO:0000259" key="1">
    <source>
        <dbReference type="Pfam" id="PF00535"/>
    </source>
</evidence>
<dbReference type="Gene3D" id="3.40.50.150">
    <property type="entry name" value="Vaccinia Virus protein VP39"/>
    <property type="match status" value="1"/>
</dbReference>
<proteinExistence type="predicted"/>
<gene>
    <name evidence="3" type="ORF">ISF26_03395</name>
</gene>
<dbReference type="Gene3D" id="3.90.550.10">
    <property type="entry name" value="Spore Coat Polysaccharide Biosynthesis Protein SpsA, Chain A"/>
    <property type="match status" value="1"/>
</dbReference>
<reference evidence="3 4" key="1">
    <citation type="journal article" date="2021" name="Genome Biol. Evol.">
        <title>Complete Genome Sequencing of a Novel Gloeobacter Species from a Waterfall Cave in Mexico.</title>
        <authorList>
            <person name="Saw J.H."/>
            <person name="Cardona T."/>
            <person name="Montejano G."/>
        </authorList>
    </citation>
    <scope>NUCLEOTIDE SEQUENCE [LARGE SCALE GENOMIC DNA]</scope>
    <source>
        <strain evidence="3">MG652769</strain>
    </source>
</reference>
<accession>A0ABY3PNW8</accession>
<dbReference type="Proteomes" id="UP001054846">
    <property type="component" value="Chromosome"/>
</dbReference>
<dbReference type="CDD" id="cd02440">
    <property type="entry name" value="AdoMet_MTases"/>
    <property type="match status" value="1"/>
</dbReference>
<dbReference type="InterPro" id="IPR029063">
    <property type="entry name" value="SAM-dependent_MTases_sf"/>
</dbReference>
<dbReference type="InterPro" id="IPR041698">
    <property type="entry name" value="Methyltransf_25"/>
</dbReference>
<dbReference type="InterPro" id="IPR001173">
    <property type="entry name" value="Glyco_trans_2-like"/>
</dbReference>
<evidence type="ECO:0000259" key="2">
    <source>
        <dbReference type="Pfam" id="PF13649"/>
    </source>
</evidence>